<comment type="catalytic activity">
    <reaction evidence="10">
        <text>ITP + H2O = IMP + diphosphate + H(+)</text>
        <dbReference type="Rhea" id="RHEA:29399"/>
        <dbReference type="ChEBI" id="CHEBI:15377"/>
        <dbReference type="ChEBI" id="CHEBI:15378"/>
        <dbReference type="ChEBI" id="CHEBI:33019"/>
        <dbReference type="ChEBI" id="CHEBI:58053"/>
        <dbReference type="ChEBI" id="CHEBI:61402"/>
        <dbReference type="EC" id="3.6.1.66"/>
    </reaction>
</comment>
<dbReference type="GO" id="GO:0017111">
    <property type="term" value="F:ribonucleoside triphosphate phosphatase activity"/>
    <property type="evidence" value="ECO:0007669"/>
    <property type="project" value="InterPro"/>
</dbReference>
<feature type="active site" description="Proton acceptor" evidence="10">
    <location>
        <position position="64"/>
    </location>
</feature>
<dbReference type="AlphaFoldDB" id="A0A328P9P9"/>
<dbReference type="OrthoDB" id="372108at2157"/>
<evidence type="ECO:0000256" key="10">
    <source>
        <dbReference type="HAMAP-Rule" id="MF_01405"/>
    </source>
</evidence>
<feature type="binding site" evidence="10">
    <location>
        <position position="163"/>
    </location>
    <ligand>
        <name>substrate</name>
    </ligand>
</feature>
<dbReference type="FunFam" id="3.90.950.10:FF:000001">
    <property type="entry name" value="dITP/XTP pyrophosphatase"/>
    <property type="match status" value="1"/>
</dbReference>
<dbReference type="GO" id="GO:0009117">
    <property type="term" value="P:nucleotide metabolic process"/>
    <property type="evidence" value="ECO:0007669"/>
    <property type="project" value="UniProtKB-KW"/>
</dbReference>
<organism evidence="12 13">
    <name type="scientific">Methanothermobacter tenebrarum</name>
    <dbReference type="NCBI Taxonomy" id="680118"/>
    <lineage>
        <taxon>Archaea</taxon>
        <taxon>Methanobacteriati</taxon>
        <taxon>Methanobacteriota</taxon>
        <taxon>Methanomada group</taxon>
        <taxon>Methanobacteria</taxon>
        <taxon>Methanobacteriales</taxon>
        <taxon>Methanobacteriaceae</taxon>
        <taxon>Methanothermobacter</taxon>
    </lineage>
</organism>
<comment type="function">
    <text evidence="10">Pyrophosphatase that catalyzes the hydrolysis of nucleoside triphosphates to their monophosphate derivatives, with a high preference for the non-canonical purine nucleotides XTP (xanthosine triphosphate), dITP (deoxyinosine triphosphate) and ITP. Seems to function as a house-cleaning enzyme that removes non-canonical purine nucleotides from the nucleotide pool, thus preventing their incorporation into DNA/RNA and avoiding chromosomal lesions.</text>
</comment>
<dbReference type="GO" id="GO:0000166">
    <property type="term" value="F:nucleotide binding"/>
    <property type="evidence" value="ECO:0007669"/>
    <property type="project" value="UniProtKB-KW"/>
</dbReference>
<gene>
    <name evidence="12" type="primary">rdgB</name>
    <name evidence="12" type="ORF">DPC56_05525</name>
</gene>
<dbReference type="NCBIfam" id="TIGR00042">
    <property type="entry name" value="RdgB/HAM1 family non-canonical purine NTP pyrophosphatase"/>
    <property type="match status" value="1"/>
</dbReference>
<feature type="binding site" evidence="10">
    <location>
        <position position="36"/>
    </location>
    <ligand>
        <name>Mg(2+)</name>
        <dbReference type="ChEBI" id="CHEBI:18420"/>
    </ligand>
</feature>
<comment type="catalytic activity">
    <reaction evidence="8 10">
        <text>dITP + H2O = dIMP + diphosphate + H(+)</text>
        <dbReference type="Rhea" id="RHEA:28342"/>
        <dbReference type="ChEBI" id="CHEBI:15377"/>
        <dbReference type="ChEBI" id="CHEBI:15378"/>
        <dbReference type="ChEBI" id="CHEBI:33019"/>
        <dbReference type="ChEBI" id="CHEBI:61194"/>
        <dbReference type="ChEBI" id="CHEBI:61382"/>
        <dbReference type="EC" id="3.6.1.66"/>
    </reaction>
</comment>
<dbReference type="Pfam" id="PF01725">
    <property type="entry name" value="Ham1p_like"/>
    <property type="match status" value="1"/>
</dbReference>
<evidence type="ECO:0000256" key="1">
    <source>
        <dbReference type="ARBA" id="ARBA00008023"/>
    </source>
</evidence>
<evidence type="ECO:0000256" key="5">
    <source>
        <dbReference type="ARBA" id="ARBA00022801"/>
    </source>
</evidence>
<evidence type="ECO:0000256" key="6">
    <source>
        <dbReference type="ARBA" id="ARBA00022842"/>
    </source>
</evidence>
<keyword evidence="13" id="KW-1185">Reference proteome</keyword>
<feature type="binding site" evidence="10">
    <location>
        <position position="64"/>
    </location>
    <ligand>
        <name>Mg(2+)</name>
        <dbReference type="ChEBI" id="CHEBI:18420"/>
    </ligand>
</feature>
<dbReference type="HAMAP" id="MF_01405">
    <property type="entry name" value="Non_canon_purine_NTPase"/>
    <property type="match status" value="1"/>
</dbReference>
<dbReference type="GO" id="GO:0009146">
    <property type="term" value="P:purine nucleoside triphosphate catabolic process"/>
    <property type="evidence" value="ECO:0007669"/>
    <property type="project" value="UniProtKB-UniRule"/>
</dbReference>
<feature type="binding site" evidence="10">
    <location>
        <begin position="168"/>
        <end position="169"/>
    </location>
    <ligand>
        <name>substrate</name>
    </ligand>
</feature>
<dbReference type="EC" id="3.6.1.66" evidence="10"/>
<keyword evidence="4 10" id="KW-0547">Nucleotide-binding</keyword>
<dbReference type="InterPro" id="IPR029001">
    <property type="entry name" value="ITPase-like_fam"/>
</dbReference>
<reference evidence="12 13" key="1">
    <citation type="submission" date="2018-06" db="EMBL/GenBank/DDBJ databases">
        <title>Draft genome sequence of hyperthermophilic methanogen Methanothermobacter tenebrarum sp. MCM-B 1447.</title>
        <authorList>
            <person name="Pore S.D."/>
            <person name="Dagar S."/>
            <person name="Dhakephalkar P.K."/>
        </authorList>
    </citation>
    <scope>NUCLEOTIDE SEQUENCE [LARGE SCALE GENOMIC DNA]</scope>
    <source>
        <strain evidence="12 13">MCM B 1447</strain>
    </source>
</reference>
<dbReference type="GO" id="GO:0046872">
    <property type="term" value="F:metal ion binding"/>
    <property type="evidence" value="ECO:0007669"/>
    <property type="project" value="UniProtKB-KW"/>
</dbReference>
<evidence type="ECO:0000256" key="8">
    <source>
        <dbReference type="ARBA" id="ARBA00051875"/>
    </source>
</evidence>
<dbReference type="Gene3D" id="3.90.950.10">
    <property type="match status" value="1"/>
</dbReference>
<feature type="binding site" evidence="10">
    <location>
        <begin position="140"/>
        <end position="143"/>
    </location>
    <ligand>
        <name>substrate</name>
    </ligand>
</feature>
<dbReference type="CDD" id="cd00515">
    <property type="entry name" value="HAM1"/>
    <property type="match status" value="1"/>
</dbReference>
<evidence type="ECO:0000313" key="13">
    <source>
        <dbReference type="Proteomes" id="UP000249782"/>
    </source>
</evidence>
<evidence type="ECO:0000256" key="11">
    <source>
        <dbReference type="RuleBase" id="RU003781"/>
    </source>
</evidence>
<keyword evidence="5 10" id="KW-0378">Hydrolase</keyword>
<dbReference type="Proteomes" id="UP000249782">
    <property type="component" value="Unassembled WGS sequence"/>
</dbReference>
<dbReference type="RefSeq" id="WP_112094077.1">
    <property type="nucleotide sequence ID" value="NZ_QLOE01000006.1"/>
</dbReference>
<dbReference type="GO" id="GO:0005737">
    <property type="term" value="C:cytoplasm"/>
    <property type="evidence" value="ECO:0007669"/>
    <property type="project" value="TreeGrafter"/>
</dbReference>
<evidence type="ECO:0000313" key="12">
    <source>
        <dbReference type="EMBL" id="RAO78889.1"/>
    </source>
</evidence>
<dbReference type="GO" id="GO:0035870">
    <property type="term" value="F:dITP diphosphatase activity"/>
    <property type="evidence" value="ECO:0007669"/>
    <property type="project" value="UniProtKB-UniRule"/>
</dbReference>
<evidence type="ECO:0000256" key="3">
    <source>
        <dbReference type="ARBA" id="ARBA00022723"/>
    </source>
</evidence>
<comment type="cofactor">
    <cofactor evidence="10">
        <name>Mg(2+)</name>
        <dbReference type="ChEBI" id="CHEBI:18420"/>
    </cofactor>
    <text evidence="10">Binds 1 Mg(2+) ion per subunit.</text>
</comment>
<evidence type="ECO:0000256" key="9">
    <source>
        <dbReference type="ARBA" id="ARBA00052017"/>
    </source>
</evidence>
<dbReference type="NCBIfam" id="NF011396">
    <property type="entry name" value="PRK14821.1"/>
    <property type="match status" value="1"/>
</dbReference>
<comment type="similarity">
    <text evidence="1 10 11">Belongs to the HAM1 NTPase family.</text>
</comment>
<proteinExistence type="inferred from homology"/>
<comment type="catalytic activity">
    <reaction evidence="9 10">
        <text>XTP + H2O = XMP + diphosphate + H(+)</text>
        <dbReference type="Rhea" id="RHEA:28610"/>
        <dbReference type="ChEBI" id="CHEBI:15377"/>
        <dbReference type="ChEBI" id="CHEBI:15378"/>
        <dbReference type="ChEBI" id="CHEBI:33019"/>
        <dbReference type="ChEBI" id="CHEBI:57464"/>
        <dbReference type="ChEBI" id="CHEBI:61314"/>
        <dbReference type="EC" id="3.6.1.66"/>
    </reaction>
</comment>
<comment type="subunit">
    <text evidence="2 10">Homodimer.</text>
</comment>
<evidence type="ECO:0000256" key="7">
    <source>
        <dbReference type="ARBA" id="ARBA00023080"/>
    </source>
</evidence>
<accession>A0A328P9P9</accession>
<keyword evidence="3 10" id="KW-0479">Metal-binding</keyword>
<dbReference type="SUPFAM" id="SSF52972">
    <property type="entry name" value="ITPase-like"/>
    <property type="match status" value="1"/>
</dbReference>
<dbReference type="InterPro" id="IPR002637">
    <property type="entry name" value="RdgB/HAM1"/>
</dbReference>
<dbReference type="GO" id="GO:0036220">
    <property type="term" value="F:ITP diphosphatase activity"/>
    <property type="evidence" value="ECO:0007669"/>
    <property type="project" value="UniProtKB-UniRule"/>
</dbReference>
<dbReference type="PANTHER" id="PTHR11067:SF9">
    <property type="entry name" value="INOSINE TRIPHOSPHATE PYROPHOSPHATASE"/>
    <property type="match status" value="1"/>
</dbReference>
<feature type="binding site" evidence="10">
    <location>
        <begin position="7"/>
        <end position="12"/>
    </location>
    <ligand>
        <name>substrate</name>
    </ligand>
</feature>
<sequence length="186" mass="21317">MKITFITGNKHKVLEAKGIFKEFGIQVEQVDIEYPELQGTLEEVAKYGAKYAAKLLRKPVIVEDAGLFIRALKWFPGPYSAYVQETIGNNGILKLMENIDDRYAEFRSVVGYCAPDTEPETFLGVVKGEIGFKEKGNKGFAFDPIFYPEGKNKTFGELTREEKNKISHRSKSFRKFAKWYKREVIL</sequence>
<protein>
    <recommendedName>
        <fullName evidence="10">dITP/XTP pyrophosphatase</fullName>
        <ecNumber evidence="10">3.6.1.66</ecNumber>
    </recommendedName>
    <alternativeName>
        <fullName evidence="10">Non-canonical purine NTP pyrophosphatase</fullName>
    </alternativeName>
    <alternativeName>
        <fullName evidence="10">Non-standard purine NTP pyrophosphatase</fullName>
    </alternativeName>
    <alternativeName>
        <fullName evidence="10">Nucleoside-triphosphate diphosphatase</fullName>
    </alternativeName>
    <alternativeName>
        <fullName evidence="10">Nucleoside-triphosphate pyrophosphatase</fullName>
        <shortName evidence="10">NTPase</shortName>
    </alternativeName>
</protein>
<feature type="binding site" evidence="10">
    <location>
        <position position="65"/>
    </location>
    <ligand>
        <name>substrate</name>
    </ligand>
</feature>
<name>A0A328P9P9_9EURY</name>
<dbReference type="GO" id="GO:0036222">
    <property type="term" value="F:XTP diphosphatase activity"/>
    <property type="evidence" value="ECO:0007669"/>
    <property type="project" value="UniProtKB-UniRule"/>
</dbReference>
<comment type="caution">
    <text evidence="12">The sequence shown here is derived from an EMBL/GenBank/DDBJ whole genome shotgun (WGS) entry which is preliminary data.</text>
</comment>
<dbReference type="InterPro" id="IPR020922">
    <property type="entry name" value="dITP/XTP_pyrophosphatase"/>
</dbReference>
<keyword evidence="6 10" id="KW-0460">Magnesium</keyword>
<evidence type="ECO:0000256" key="2">
    <source>
        <dbReference type="ARBA" id="ARBA00011738"/>
    </source>
</evidence>
<keyword evidence="7 10" id="KW-0546">Nucleotide metabolism</keyword>
<dbReference type="PANTHER" id="PTHR11067">
    <property type="entry name" value="INOSINE TRIPHOSPHATE PYROPHOSPHATASE/HAM1 PROTEIN"/>
    <property type="match status" value="1"/>
</dbReference>
<evidence type="ECO:0000256" key="4">
    <source>
        <dbReference type="ARBA" id="ARBA00022741"/>
    </source>
</evidence>
<dbReference type="EMBL" id="QLOE01000006">
    <property type="protein sequence ID" value="RAO78889.1"/>
    <property type="molecule type" value="Genomic_DNA"/>
</dbReference>